<dbReference type="Proteomes" id="UP001201163">
    <property type="component" value="Unassembled WGS sequence"/>
</dbReference>
<reference evidence="1" key="1">
    <citation type="submission" date="2022-01" db="EMBL/GenBank/DDBJ databases">
        <title>Comparative genomics reveals a dynamic genome evolution in the ectomycorrhizal milk-cap (Lactarius) mushrooms.</title>
        <authorList>
            <consortium name="DOE Joint Genome Institute"/>
            <person name="Lebreton A."/>
            <person name="Tang N."/>
            <person name="Kuo A."/>
            <person name="LaButti K."/>
            <person name="Drula E."/>
            <person name="Barry K."/>
            <person name="Clum A."/>
            <person name="Lipzen A."/>
            <person name="Mousain D."/>
            <person name="Ng V."/>
            <person name="Wang R."/>
            <person name="Wang X."/>
            <person name="Dai Y."/>
            <person name="Henrissat B."/>
            <person name="Grigoriev I.V."/>
            <person name="Guerin-Laguette A."/>
            <person name="Yu F."/>
            <person name="Martin F.M."/>
        </authorList>
    </citation>
    <scope>NUCLEOTIDE SEQUENCE</scope>
    <source>
        <strain evidence="1">QP</strain>
    </source>
</reference>
<dbReference type="AlphaFoldDB" id="A0AAD4LLD1"/>
<accession>A0AAD4LLD1</accession>
<organism evidence="1 2">
    <name type="scientific">Lactarius akahatsu</name>
    <dbReference type="NCBI Taxonomy" id="416441"/>
    <lineage>
        <taxon>Eukaryota</taxon>
        <taxon>Fungi</taxon>
        <taxon>Dikarya</taxon>
        <taxon>Basidiomycota</taxon>
        <taxon>Agaricomycotina</taxon>
        <taxon>Agaricomycetes</taxon>
        <taxon>Russulales</taxon>
        <taxon>Russulaceae</taxon>
        <taxon>Lactarius</taxon>
    </lineage>
</organism>
<gene>
    <name evidence="1" type="ORF">EDB92DRAFT_233846</name>
</gene>
<name>A0AAD4LLD1_9AGAM</name>
<protein>
    <submittedName>
        <fullName evidence="1">Uncharacterized protein</fullName>
    </submittedName>
</protein>
<keyword evidence="2" id="KW-1185">Reference proteome</keyword>
<evidence type="ECO:0000313" key="2">
    <source>
        <dbReference type="Proteomes" id="UP001201163"/>
    </source>
</evidence>
<evidence type="ECO:0000313" key="1">
    <source>
        <dbReference type="EMBL" id="KAH8994851.1"/>
    </source>
</evidence>
<dbReference type="EMBL" id="JAKELL010000013">
    <property type="protein sequence ID" value="KAH8994851.1"/>
    <property type="molecule type" value="Genomic_DNA"/>
</dbReference>
<comment type="caution">
    <text evidence="1">The sequence shown here is derived from an EMBL/GenBank/DDBJ whole genome shotgun (WGS) entry which is preliminary data.</text>
</comment>
<proteinExistence type="predicted"/>
<sequence length="102" mass="11649">MSESCRNPVTETGEVLMPKKPKSDMPRICVKCKNKYRELSYTPFGILQVCDLARLLTIFIIERKLVYRDCFTPLVSTKFRQALEPHINHAPTGPQRGALKPS</sequence>